<dbReference type="Proteomes" id="UP000481153">
    <property type="component" value="Unassembled WGS sequence"/>
</dbReference>
<accession>A0A6G0XAA1</accession>
<dbReference type="EMBL" id="VJMJ01000085">
    <property type="protein sequence ID" value="KAF0737052.1"/>
    <property type="molecule type" value="Genomic_DNA"/>
</dbReference>
<evidence type="ECO:0000256" key="1">
    <source>
        <dbReference type="SAM" id="MobiDB-lite"/>
    </source>
</evidence>
<keyword evidence="3" id="KW-1185">Reference proteome</keyword>
<feature type="region of interest" description="Disordered" evidence="1">
    <location>
        <begin position="1"/>
        <end position="44"/>
    </location>
</feature>
<feature type="compositionally biased region" description="Basic and acidic residues" evidence="1">
    <location>
        <begin position="28"/>
        <end position="44"/>
    </location>
</feature>
<feature type="region of interest" description="Disordered" evidence="1">
    <location>
        <begin position="75"/>
        <end position="99"/>
    </location>
</feature>
<protein>
    <submittedName>
        <fullName evidence="2">Uncharacterized protein</fullName>
    </submittedName>
</protein>
<reference evidence="2 3" key="1">
    <citation type="submission" date="2019-07" db="EMBL/GenBank/DDBJ databases">
        <title>Genomics analysis of Aphanomyces spp. identifies a new class of oomycete effector associated with host adaptation.</title>
        <authorList>
            <person name="Gaulin E."/>
        </authorList>
    </citation>
    <scope>NUCLEOTIDE SEQUENCE [LARGE SCALE GENOMIC DNA]</scope>
    <source>
        <strain evidence="2 3">ATCC 201684</strain>
    </source>
</reference>
<sequence length="416" mass="47999">MDSPMSTSSRLSDICTYEDWPETATETTSRKGNEKTSTPFRKEDETLTAVEELESELEDYSDIISQLKRLKAKQSQRSQEIKGTLKAATSSGSHFKNKKASEWKPERWNPLVPPLKCIGIRFIDPERSLKTDDSPDANDWNNHLRLMLDTIVRLGDQEKPTHLENELIEVMLDERNVWMLDKPNNWNTPAYEKLTFYHVLLALKWLKTAFTMVNAKTREIDEDELRLWWLHNYKNESDPQVHLKHNQSLLKTTELLYQIISCALYLYQPNDVVDREIPGIPDSGDFQGKNVKVLKEKMDSSTQVALPENPFEQFDDDVLEIFETPKNTPRQSEAMSFQTAKSQEFVNADNPKKYQQSVDSHQTTKNDPTNAVTVSLVTDLINAKFDVIRNMIENITSPAAMPVEKSMKKEQENLNQ</sequence>
<organism evidence="2 3">
    <name type="scientific">Aphanomyces euteiches</name>
    <dbReference type="NCBI Taxonomy" id="100861"/>
    <lineage>
        <taxon>Eukaryota</taxon>
        <taxon>Sar</taxon>
        <taxon>Stramenopiles</taxon>
        <taxon>Oomycota</taxon>
        <taxon>Saprolegniomycetes</taxon>
        <taxon>Saprolegniales</taxon>
        <taxon>Verrucalvaceae</taxon>
        <taxon>Aphanomyces</taxon>
    </lineage>
</organism>
<feature type="compositionally biased region" description="Polar residues" evidence="1">
    <location>
        <begin position="1"/>
        <end position="11"/>
    </location>
</feature>
<comment type="caution">
    <text evidence="2">The sequence shown here is derived from an EMBL/GenBank/DDBJ whole genome shotgun (WGS) entry which is preliminary data.</text>
</comment>
<evidence type="ECO:0000313" key="3">
    <source>
        <dbReference type="Proteomes" id="UP000481153"/>
    </source>
</evidence>
<proteinExistence type="predicted"/>
<gene>
    <name evidence="2" type="ORF">Ae201684_006859</name>
</gene>
<dbReference type="VEuPathDB" id="FungiDB:AeMF1_008990"/>
<name>A0A6G0XAA1_9STRA</name>
<dbReference type="AlphaFoldDB" id="A0A6G0XAA1"/>
<evidence type="ECO:0000313" key="2">
    <source>
        <dbReference type="EMBL" id="KAF0737052.1"/>
    </source>
</evidence>